<organism evidence="1 2">
    <name type="scientific">Chromobacterium violaceum</name>
    <dbReference type="NCBI Taxonomy" id="536"/>
    <lineage>
        <taxon>Bacteria</taxon>
        <taxon>Pseudomonadati</taxon>
        <taxon>Pseudomonadota</taxon>
        <taxon>Betaproteobacteria</taxon>
        <taxon>Neisseriales</taxon>
        <taxon>Chromobacteriaceae</taxon>
        <taxon>Chromobacterium</taxon>
    </lineage>
</organism>
<gene>
    <name evidence="1" type="ORF">NCTC9695_02381</name>
</gene>
<proteinExistence type="predicted"/>
<reference evidence="1 2" key="1">
    <citation type="submission" date="2018-12" db="EMBL/GenBank/DDBJ databases">
        <authorList>
            <consortium name="Pathogen Informatics"/>
        </authorList>
    </citation>
    <scope>NUCLEOTIDE SEQUENCE [LARGE SCALE GENOMIC DNA]</scope>
    <source>
        <strain evidence="1 2">NCTC9695</strain>
    </source>
</reference>
<sequence>MWATSSSTPRPPFCFLFTRLRHSWPALSPSQPMLSGARRQLGAPGTAPSAELAVWWHARHISEGWPMFAGPRLIICWCGWRSSPWRGKSVTVWQFRQRGDCSTRATSPKACRDAAGSSAAQAAGSQTASAQHRTVEMFMSASLIPPGNRAGSAAALAAACRKPRGWRWPAPAPPPAPPARRCRRRLFAGDDGNVHLGRLEHPDDGVAVEILLLHLAVLEGDLAEQRRRQAEQDAASICAATWSG</sequence>
<evidence type="ECO:0000313" key="1">
    <source>
        <dbReference type="EMBL" id="VEB41939.1"/>
    </source>
</evidence>
<dbReference type="Proteomes" id="UP000275777">
    <property type="component" value="Chromosome"/>
</dbReference>
<evidence type="ECO:0000313" key="2">
    <source>
        <dbReference type="Proteomes" id="UP000275777"/>
    </source>
</evidence>
<dbReference type="AlphaFoldDB" id="A0A3S5DLD8"/>
<accession>A0A3S5DLD8</accession>
<dbReference type="EMBL" id="LR134182">
    <property type="protein sequence ID" value="VEB41939.1"/>
    <property type="molecule type" value="Genomic_DNA"/>
</dbReference>
<protein>
    <submittedName>
        <fullName evidence="1">Uncharacterized protein</fullName>
    </submittedName>
</protein>
<name>A0A3S5DLD8_CHRVL</name>